<gene>
    <name evidence="3" type="ORF">HLH35_16050</name>
</gene>
<comment type="caution">
    <text evidence="3">The sequence shown here is derived from an EMBL/GenBank/DDBJ whole genome shotgun (WGS) entry which is preliminary data.</text>
</comment>
<dbReference type="AlphaFoldDB" id="A0A7W4P1B8"/>
<dbReference type="Gene3D" id="3.40.50.1820">
    <property type="entry name" value="alpha/beta hydrolase"/>
    <property type="match status" value="1"/>
</dbReference>
<dbReference type="PANTHER" id="PTHR11731">
    <property type="entry name" value="PROTEASE FAMILY S9B,C DIPEPTIDYL-PEPTIDASE IV-RELATED"/>
    <property type="match status" value="1"/>
</dbReference>
<dbReference type="GO" id="GO:0006508">
    <property type="term" value="P:proteolysis"/>
    <property type="evidence" value="ECO:0007669"/>
    <property type="project" value="InterPro"/>
</dbReference>
<keyword evidence="4" id="KW-1185">Reference proteome</keyword>
<organism evidence="3 4">
    <name type="scientific">Gluconacetobacter asukensis</name>
    <dbReference type="NCBI Taxonomy" id="1017181"/>
    <lineage>
        <taxon>Bacteria</taxon>
        <taxon>Pseudomonadati</taxon>
        <taxon>Pseudomonadota</taxon>
        <taxon>Alphaproteobacteria</taxon>
        <taxon>Acetobacterales</taxon>
        <taxon>Acetobacteraceae</taxon>
        <taxon>Gluconacetobacter</taxon>
    </lineage>
</organism>
<evidence type="ECO:0000313" key="3">
    <source>
        <dbReference type="EMBL" id="MBB2173609.1"/>
    </source>
</evidence>
<dbReference type="Gene3D" id="2.140.10.30">
    <property type="entry name" value="Dipeptidylpeptidase IV, N-terminal domain"/>
    <property type="match status" value="1"/>
</dbReference>
<accession>A0A7W4P1B8</accession>
<evidence type="ECO:0000259" key="1">
    <source>
        <dbReference type="Pfam" id="PF00326"/>
    </source>
</evidence>
<name>A0A7W4P1B8_9PROT</name>
<feature type="domain" description="Peptidase S9 prolyl oligopeptidase catalytic" evidence="1">
    <location>
        <begin position="543"/>
        <end position="739"/>
    </location>
</feature>
<proteinExistence type="predicted"/>
<dbReference type="InterPro" id="IPR001375">
    <property type="entry name" value="Peptidase_S9_cat"/>
</dbReference>
<feature type="domain" description="Dipeptidylpeptidase IV N-terminal" evidence="2">
    <location>
        <begin position="150"/>
        <end position="445"/>
    </location>
</feature>
<dbReference type="Pfam" id="PF00930">
    <property type="entry name" value="DPPIV_N"/>
    <property type="match status" value="1"/>
</dbReference>
<evidence type="ECO:0000259" key="2">
    <source>
        <dbReference type="Pfam" id="PF00930"/>
    </source>
</evidence>
<sequence>MPSRGVAAPPVAADYQRSLALRGDWSHLTRDVPFPARWSDDGKTLYYRKTVQEGFAFVAMDRATLRKAPAFDAKRIAAALGRATGERVTGRDLPFDSFTIRGNPRHLEFMIHDEDWSCGLQDDACGPVQTGLRPRGFDAVRDLRVPARNTPVPSPDGTWEAFVRADNVVVRAKAGGAETRLSLDGTASDFYDPESIVWSPDSRHLAVLRVRPGFARYVTRVEAAPRDGGQPRIHTQLYPKPGDIIDSEQPVLFDVASGRGRDIRTDDFADAYPLRNGDVGWSRDGKFLMFPFVQRGYQRAGFISVEVETGRAHLAADERARTFVDAGRLYEHVVGNEGRELIWVSERDGWRHLYLFDMTTGHIERQITKGPWVVREVLRVDDRKREIWFGASGMTPGEDPYFVHYYRIGFDGSHLTALTPETANHHAAISPDGALLADTYSRVDLASRSMLRSAEDGHVVGSVETGDDTGLRATGFRPPEVFHAKGRDGTTDIWGLVVRPRDYDPARKYPVVENIYAGPHDSFVPKDFWPFGYHSGGDKVIGMQALADLGFIVVQIDGMGTANRSRAFHDVAWKNLADSGFPDRILWHRAMAARDPSYDITRVGIYGGSAGGQSALNALLFHPEFYKAAVAFAGCYDNRMDKIDWNEQWLGWPVDESYVRASGVENAGRLQGRLLMIVGEQDANVDPSSTFQVASALIRANKNFELLVVPGGGHATGRSEGPIGYAERREFGFFVRTLQDGREPDWNRLSETDRTNRHEE</sequence>
<dbReference type="SUPFAM" id="SSF82171">
    <property type="entry name" value="DPP6 N-terminal domain-like"/>
    <property type="match status" value="1"/>
</dbReference>
<dbReference type="EMBL" id="JABEQE010000017">
    <property type="protein sequence ID" value="MBB2173609.1"/>
    <property type="molecule type" value="Genomic_DNA"/>
</dbReference>
<dbReference type="SUPFAM" id="SSF53474">
    <property type="entry name" value="alpha/beta-Hydrolases"/>
    <property type="match status" value="1"/>
</dbReference>
<evidence type="ECO:0000313" key="4">
    <source>
        <dbReference type="Proteomes" id="UP000577891"/>
    </source>
</evidence>
<dbReference type="InterPro" id="IPR002469">
    <property type="entry name" value="Peptidase_S9B_N"/>
</dbReference>
<dbReference type="InterPro" id="IPR029058">
    <property type="entry name" value="AB_hydrolase_fold"/>
</dbReference>
<protein>
    <submittedName>
        <fullName evidence="3">Prolyl oligopeptidase family serine peptidase</fullName>
    </submittedName>
</protein>
<reference evidence="3 4" key="1">
    <citation type="submission" date="2020-04" db="EMBL/GenBank/DDBJ databases">
        <title>Description of novel Gluconacetobacter.</title>
        <authorList>
            <person name="Sombolestani A."/>
        </authorList>
    </citation>
    <scope>NUCLEOTIDE SEQUENCE [LARGE SCALE GENOMIC DNA]</scope>
    <source>
        <strain evidence="3 4">LMG 27724</strain>
    </source>
</reference>
<dbReference type="Pfam" id="PF00326">
    <property type="entry name" value="Peptidase_S9"/>
    <property type="match status" value="1"/>
</dbReference>
<dbReference type="GO" id="GO:0008236">
    <property type="term" value="F:serine-type peptidase activity"/>
    <property type="evidence" value="ECO:0007669"/>
    <property type="project" value="InterPro"/>
</dbReference>
<dbReference type="InterPro" id="IPR050278">
    <property type="entry name" value="Serine_Prot_S9B/DPPIV"/>
</dbReference>
<dbReference type="Proteomes" id="UP000577891">
    <property type="component" value="Unassembled WGS sequence"/>
</dbReference>
<dbReference type="PANTHER" id="PTHR11731:SF118">
    <property type="entry name" value="BLR1971 PROTEIN"/>
    <property type="match status" value="1"/>
</dbReference>